<name>A0A845QDJ6_9HYPH</name>
<dbReference type="GO" id="GO:0004347">
    <property type="term" value="F:glucose-6-phosphate isomerase activity"/>
    <property type="evidence" value="ECO:0007669"/>
    <property type="project" value="UniProtKB-EC"/>
</dbReference>
<protein>
    <recommendedName>
        <fullName evidence="3 8">Glucose-6-phosphate isomerase</fullName>
        <ecNumber evidence="3 8">5.3.1.9</ecNumber>
    </recommendedName>
</protein>
<keyword evidence="10" id="KW-1185">Reference proteome</keyword>
<evidence type="ECO:0000256" key="7">
    <source>
        <dbReference type="ARBA" id="ARBA00029321"/>
    </source>
</evidence>
<dbReference type="RefSeq" id="WP_160588390.1">
    <property type="nucleotide sequence ID" value="NZ_BMHN01000001.1"/>
</dbReference>
<dbReference type="UniPathway" id="UPA00109">
    <property type="reaction ID" value="UER00181"/>
</dbReference>
<comment type="pathway">
    <text evidence="1 8">Carbohydrate degradation; glycolysis; D-glyceraldehyde 3-phosphate and glycerone phosphate from D-glucose: step 2/4.</text>
</comment>
<dbReference type="PANTHER" id="PTHR11469:SF1">
    <property type="entry name" value="GLUCOSE-6-PHOSPHATE ISOMERASE"/>
    <property type="match status" value="1"/>
</dbReference>
<dbReference type="Proteomes" id="UP000470384">
    <property type="component" value="Unassembled WGS sequence"/>
</dbReference>
<dbReference type="GO" id="GO:0051156">
    <property type="term" value="P:glucose 6-phosphate metabolic process"/>
    <property type="evidence" value="ECO:0007669"/>
    <property type="project" value="TreeGrafter"/>
</dbReference>
<dbReference type="PRINTS" id="PR00662">
    <property type="entry name" value="G6PISOMERASE"/>
</dbReference>
<dbReference type="CDD" id="cd05016">
    <property type="entry name" value="SIS_PGI_2"/>
    <property type="match status" value="1"/>
</dbReference>
<evidence type="ECO:0000256" key="5">
    <source>
        <dbReference type="ARBA" id="ARBA00023152"/>
    </source>
</evidence>
<keyword evidence="6 8" id="KW-0413">Isomerase</keyword>
<dbReference type="CDD" id="cd05015">
    <property type="entry name" value="SIS_PGI_1"/>
    <property type="match status" value="1"/>
</dbReference>
<dbReference type="InterPro" id="IPR035476">
    <property type="entry name" value="SIS_PGI_1"/>
</dbReference>
<evidence type="ECO:0000256" key="6">
    <source>
        <dbReference type="ARBA" id="ARBA00023235"/>
    </source>
</evidence>
<dbReference type="InterPro" id="IPR001672">
    <property type="entry name" value="G6P_Isomerase"/>
</dbReference>
<evidence type="ECO:0000256" key="8">
    <source>
        <dbReference type="RuleBase" id="RU000612"/>
    </source>
</evidence>
<sequence>MSTSRTGSLPYLQDLSGSLGPGGLSPDRFEALLDATSPALAGLRQQHEDGSLPLLRMPDRRDDMADMERIAAHLREGATDVVVLGIGGSSLGAKALAQLAYDATPAGTSTGAVGSPRVHFLENLDPHTFERLMAALDLGTTRFLVVSKSGGTAEPLMQAYAAKAALTATGAGNDLGRHFAAITEPTDNAVRRFAQAVGAPVIDHETGVGGRFSVLTNVGLVPALLLGLDATAIREGAARVLAPILDGAAPDDVAPAAGAAMQVGLAEDAAIATSIILAYSDRLERFGLWYRQLWAESLGKDGKGTLPATGIGPVDQHSQLQLYLAGPADKAYTVMSVGCAGAGPRVATDDPALAYLDGKAMGDLLDAEFRATAETLRANKRPVRTIDIPVLDETAMGALLMHFMLETIIAAHLMGVDPFDQPAVEQGKVLARKYLGEM</sequence>
<evidence type="ECO:0000313" key="9">
    <source>
        <dbReference type="EMBL" id="NBG96296.1"/>
    </source>
</evidence>
<evidence type="ECO:0000256" key="4">
    <source>
        <dbReference type="ARBA" id="ARBA00022432"/>
    </source>
</evidence>
<keyword evidence="5 8" id="KW-0324">Glycolysis</keyword>
<dbReference type="GO" id="GO:0048029">
    <property type="term" value="F:monosaccharide binding"/>
    <property type="evidence" value="ECO:0007669"/>
    <property type="project" value="TreeGrafter"/>
</dbReference>
<comment type="catalytic activity">
    <reaction evidence="7 8">
        <text>alpha-D-glucose 6-phosphate = beta-D-fructose 6-phosphate</text>
        <dbReference type="Rhea" id="RHEA:11816"/>
        <dbReference type="ChEBI" id="CHEBI:57634"/>
        <dbReference type="ChEBI" id="CHEBI:58225"/>
        <dbReference type="EC" id="5.3.1.9"/>
    </reaction>
</comment>
<dbReference type="OrthoDB" id="140919at2"/>
<comment type="similarity">
    <text evidence="2 8">Belongs to the GPI family.</text>
</comment>
<dbReference type="AlphaFoldDB" id="A0A845QDJ6"/>
<evidence type="ECO:0000256" key="2">
    <source>
        <dbReference type="ARBA" id="ARBA00006604"/>
    </source>
</evidence>
<accession>A0A845QDJ6</accession>
<dbReference type="EC" id="5.3.1.9" evidence="3 8"/>
<dbReference type="EMBL" id="WXYQ01000007">
    <property type="protein sequence ID" value="NBG96296.1"/>
    <property type="molecule type" value="Genomic_DNA"/>
</dbReference>
<dbReference type="GO" id="GO:0097367">
    <property type="term" value="F:carbohydrate derivative binding"/>
    <property type="evidence" value="ECO:0007669"/>
    <property type="project" value="InterPro"/>
</dbReference>
<dbReference type="InterPro" id="IPR046348">
    <property type="entry name" value="SIS_dom_sf"/>
</dbReference>
<dbReference type="PANTHER" id="PTHR11469">
    <property type="entry name" value="GLUCOSE-6-PHOSPHATE ISOMERASE"/>
    <property type="match status" value="1"/>
</dbReference>
<dbReference type="InterPro" id="IPR035482">
    <property type="entry name" value="SIS_PGI_2"/>
</dbReference>
<dbReference type="PROSITE" id="PS00174">
    <property type="entry name" value="P_GLUCOSE_ISOMERASE_2"/>
    <property type="match status" value="1"/>
</dbReference>
<dbReference type="SUPFAM" id="SSF53697">
    <property type="entry name" value="SIS domain"/>
    <property type="match status" value="1"/>
</dbReference>
<reference evidence="9 10" key="1">
    <citation type="journal article" date="2016" name="Int. J. Syst. Evol. Microbiol.">
        <title>Pyruvatibacter mobilis gen. nov., sp. nov., a marine bacterium from the culture broth of Picochlorum sp. 122.</title>
        <authorList>
            <person name="Wang G."/>
            <person name="Tang M."/>
            <person name="Wu H."/>
            <person name="Dai S."/>
            <person name="Li T."/>
            <person name="Chen C."/>
            <person name="He H."/>
            <person name="Fan J."/>
            <person name="Xiang W."/>
            <person name="Li X."/>
        </authorList>
    </citation>
    <scope>NUCLEOTIDE SEQUENCE [LARGE SCALE GENOMIC DNA]</scope>
    <source>
        <strain evidence="9 10">GYP-11</strain>
    </source>
</reference>
<dbReference type="Pfam" id="PF00342">
    <property type="entry name" value="PGI"/>
    <property type="match status" value="1"/>
</dbReference>
<dbReference type="PROSITE" id="PS51463">
    <property type="entry name" value="P_GLUCOSE_ISOMERASE_3"/>
    <property type="match status" value="1"/>
</dbReference>
<evidence type="ECO:0000313" key="10">
    <source>
        <dbReference type="Proteomes" id="UP000470384"/>
    </source>
</evidence>
<dbReference type="GO" id="GO:0006096">
    <property type="term" value="P:glycolytic process"/>
    <property type="evidence" value="ECO:0007669"/>
    <property type="project" value="UniProtKB-UniPathway"/>
</dbReference>
<proteinExistence type="inferred from homology"/>
<dbReference type="Gene3D" id="3.40.50.10490">
    <property type="entry name" value="Glucose-6-phosphate isomerase like protein, domain 1"/>
    <property type="match status" value="2"/>
</dbReference>
<dbReference type="InterPro" id="IPR018189">
    <property type="entry name" value="Phosphoglucose_isomerase_CS"/>
</dbReference>
<organism evidence="9 10">
    <name type="scientific">Pyruvatibacter mobilis</name>
    <dbReference type="NCBI Taxonomy" id="1712261"/>
    <lineage>
        <taxon>Bacteria</taxon>
        <taxon>Pseudomonadati</taxon>
        <taxon>Pseudomonadota</taxon>
        <taxon>Alphaproteobacteria</taxon>
        <taxon>Hyphomicrobiales</taxon>
        <taxon>Parvibaculaceae</taxon>
        <taxon>Pyruvatibacter</taxon>
    </lineage>
</organism>
<dbReference type="GO" id="GO:0005829">
    <property type="term" value="C:cytosol"/>
    <property type="evidence" value="ECO:0007669"/>
    <property type="project" value="TreeGrafter"/>
</dbReference>
<comment type="caution">
    <text evidence="9">The sequence shown here is derived from an EMBL/GenBank/DDBJ whole genome shotgun (WGS) entry which is preliminary data.</text>
</comment>
<evidence type="ECO:0000256" key="3">
    <source>
        <dbReference type="ARBA" id="ARBA00011952"/>
    </source>
</evidence>
<evidence type="ECO:0000256" key="1">
    <source>
        <dbReference type="ARBA" id="ARBA00004926"/>
    </source>
</evidence>
<dbReference type="GeneID" id="300655445"/>
<keyword evidence="4 8" id="KW-0312">Gluconeogenesis</keyword>
<gene>
    <name evidence="9" type="ORF">GTQ45_11180</name>
</gene>
<dbReference type="GO" id="GO:0006094">
    <property type="term" value="P:gluconeogenesis"/>
    <property type="evidence" value="ECO:0007669"/>
    <property type="project" value="UniProtKB-KW"/>
</dbReference>